<protein>
    <recommendedName>
        <fullName evidence="3">RHS repeat protein</fullName>
    </recommendedName>
</protein>
<dbReference type="InterPro" id="IPR031325">
    <property type="entry name" value="RHS_repeat"/>
</dbReference>
<dbReference type="Gene3D" id="2.180.10.10">
    <property type="entry name" value="RHS repeat-associated core"/>
    <property type="match status" value="1"/>
</dbReference>
<proteinExistence type="predicted"/>
<dbReference type="EMBL" id="SOMN01000107">
    <property type="protein sequence ID" value="TFE19060.1"/>
    <property type="molecule type" value="Genomic_DNA"/>
</dbReference>
<accession>A0A4Y8LNV0</accession>
<dbReference type="NCBIfam" id="TIGR01643">
    <property type="entry name" value="YD_repeat_2x"/>
    <property type="match status" value="2"/>
</dbReference>
<feature type="non-terminal residue" evidence="1">
    <location>
        <position position="122"/>
    </location>
</feature>
<dbReference type="InterPro" id="IPR006530">
    <property type="entry name" value="YD"/>
</dbReference>
<dbReference type="Pfam" id="PF05593">
    <property type="entry name" value="RHS_repeat"/>
    <property type="match status" value="1"/>
</dbReference>
<gene>
    <name evidence="1" type="ORF">E2980_23805</name>
</gene>
<evidence type="ECO:0000313" key="1">
    <source>
        <dbReference type="EMBL" id="TFE19060.1"/>
    </source>
</evidence>
<dbReference type="OrthoDB" id="41445at2"/>
<organism evidence="1 2">
    <name type="scientific">Cohnella luojiensis</name>
    <dbReference type="NCBI Taxonomy" id="652876"/>
    <lineage>
        <taxon>Bacteria</taxon>
        <taxon>Bacillati</taxon>
        <taxon>Bacillota</taxon>
        <taxon>Bacilli</taxon>
        <taxon>Bacillales</taxon>
        <taxon>Paenibacillaceae</taxon>
        <taxon>Cohnella</taxon>
    </lineage>
</organism>
<dbReference type="Proteomes" id="UP000297900">
    <property type="component" value="Unassembled WGS sequence"/>
</dbReference>
<evidence type="ECO:0000313" key="2">
    <source>
        <dbReference type="Proteomes" id="UP000297900"/>
    </source>
</evidence>
<keyword evidence="2" id="KW-1185">Reference proteome</keyword>
<dbReference type="AlphaFoldDB" id="A0A4Y8LNV0"/>
<evidence type="ECO:0008006" key="3">
    <source>
        <dbReference type="Google" id="ProtNLM"/>
    </source>
</evidence>
<comment type="caution">
    <text evidence="1">The sequence shown here is derived from an EMBL/GenBank/DDBJ whole genome shotgun (WGS) entry which is preliminary data.</text>
</comment>
<dbReference type="RefSeq" id="WP_135154719.1">
    <property type="nucleotide sequence ID" value="NZ_SOMN01000107.1"/>
</dbReference>
<sequence length="122" mass="13872">MLTRTDKSGTINYSYYDNNQLQQTTYPNGDTVVYEYNDNGEKVAEIVNGERTEYELDPNGRPTSYTDSKGYKYEYEYDADGYVTAVKYPNGTVTSVDYKPGHLIDTQKTTRADEALHASAYN</sequence>
<reference evidence="1 2" key="1">
    <citation type="submission" date="2019-03" db="EMBL/GenBank/DDBJ databases">
        <title>Cohnella endophytica sp. nov., a novel endophytic bacterium isolated from bark of Sonneratia apetala.</title>
        <authorList>
            <person name="Tuo L."/>
        </authorList>
    </citation>
    <scope>NUCLEOTIDE SEQUENCE [LARGE SCALE GENOMIC DNA]</scope>
    <source>
        <strain evidence="1 2">CCTCC AB 208254</strain>
    </source>
</reference>
<name>A0A4Y8LNV0_9BACL</name>